<evidence type="ECO:0000313" key="2">
    <source>
        <dbReference type="Proteomes" id="UP000309997"/>
    </source>
</evidence>
<keyword evidence="2" id="KW-1185">Reference proteome</keyword>
<reference evidence="1 2" key="1">
    <citation type="journal article" date="2024" name="Plant Biotechnol. J.">
        <title>Genome and CRISPR/Cas9 system of a widespread forest tree (Populus alba) in the world.</title>
        <authorList>
            <person name="Liu Y.J."/>
            <person name="Jiang P.F."/>
            <person name="Han X.M."/>
            <person name="Li X.Y."/>
            <person name="Wang H.M."/>
            <person name="Wang Y.J."/>
            <person name="Wang X.X."/>
            <person name="Zeng Q.Y."/>
        </authorList>
    </citation>
    <scope>NUCLEOTIDE SEQUENCE [LARGE SCALE GENOMIC DNA]</scope>
    <source>
        <strain evidence="2">cv. PAL-ZL1</strain>
    </source>
</reference>
<accession>A0ACC4B4D1</accession>
<protein>
    <submittedName>
        <fullName evidence="1">Uncharacterized protein</fullName>
    </submittedName>
</protein>
<gene>
    <name evidence="1" type="ORF">D5086_027095</name>
</gene>
<dbReference type="Proteomes" id="UP000309997">
    <property type="component" value="Unassembled WGS sequence"/>
</dbReference>
<name>A0ACC4B4D1_POPAL</name>
<organism evidence="1 2">
    <name type="scientific">Populus alba</name>
    <name type="common">White poplar</name>
    <dbReference type="NCBI Taxonomy" id="43335"/>
    <lineage>
        <taxon>Eukaryota</taxon>
        <taxon>Viridiplantae</taxon>
        <taxon>Streptophyta</taxon>
        <taxon>Embryophyta</taxon>
        <taxon>Tracheophyta</taxon>
        <taxon>Spermatophyta</taxon>
        <taxon>Magnoliopsida</taxon>
        <taxon>eudicotyledons</taxon>
        <taxon>Gunneridae</taxon>
        <taxon>Pentapetalae</taxon>
        <taxon>rosids</taxon>
        <taxon>fabids</taxon>
        <taxon>Malpighiales</taxon>
        <taxon>Salicaceae</taxon>
        <taxon>Saliceae</taxon>
        <taxon>Populus</taxon>
    </lineage>
</organism>
<dbReference type="EMBL" id="RCHU02000014">
    <property type="protein sequence ID" value="KAL3573191.1"/>
    <property type="molecule type" value="Genomic_DNA"/>
</dbReference>
<sequence length="358" mass="40405">MENEECAQRDAYFQEELESLKTSVAHLTSLLEQTLGNTSGEGPFNRPSVTPAPTLIVIKVSVNEPHKAKSSDSIDQAKIEALEAKLKVIEGVDLYDLVRAAEICLVPNIIVPKKFRLKWGNIDLVHEIGQHKNPELERLMDAFVKQYKYNMNIAPDKTSLSNLEKKDKESIRECAKKWRESAAQVHPPLLDKEMVSLFANTLKAPYYEHVMGSLAQQFTHVVAVCECIEQGVKSGRISTSTEKREVSRVVEREKRGVKSGRIFASTEKRGFERKEVHHVEDGYKGRKNSSQNYHTPSHITNIKKVPQNFQVKSQIGNYQKVQEQLPPLSLPLNEMYQKLLSIGQIVSEPLNTCAATLS</sequence>
<proteinExistence type="predicted"/>
<comment type="caution">
    <text evidence="1">The sequence shown here is derived from an EMBL/GenBank/DDBJ whole genome shotgun (WGS) entry which is preliminary data.</text>
</comment>
<evidence type="ECO:0000313" key="1">
    <source>
        <dbReference type="EMBL" id="KAL3573191.1"/>
    </source>
</evidence>